<dbReference type="PROSITE" id="PS50075">
    <property type="entry name" value="CARRIER"/>
    <property type="match status" value="1"/>
</dbReference>
<evidence type="ECO:0000256" key="9">
    <source>
        <dbReference type="NCBIfam" id="TIGR00517"/>
    </source>
</evidence>
<evidence type="ECO:0000256" key="10">
    <source>
        <dbReference type="RuleBase" id="RU003545"/>
    </source>
</evidence>
<dbReference type="AlphaFoldDB" id="A0A6S6RWK2"/>
<dbReference type="PANTHER" id="PTHR20863">
    <property type="entry name" value="ACYL CARRIER PROTEIN"/>
    <property type="match status" value="1"/>
</dbReference>
<dbReference type="Proteomes" id="UP000560980">
    <property type="component" value="Unassembled WGS sequence"/>
</dbReference>
<dbReference type="SUPFAM" id="SSF47336">
    <property type="entry name" value="ACP-like"/>
    <property type="match status" value="1"/>
</dbReference>
<dbReference type="NCBIfam" id="NF002150">
    <property type="entry name" value="PRK00982.1-4"/>
    <property type="match status" value="1"/>
</dbReference>
<keyword evidence="5 8" id="KW-0443">Lipid metabolism</keyword>
<evidence type="ECO:0000256" key="2">
    <source>
        <dbReference type="ARBA" id="ARBA00022516"/>
    </source>
</evidence>
<evidence type="ECO:0000256" key="8">
    <source>
        <dbReference type="HAMAP-Rule" id="MF_01217"/>
    </source>
</evidence>
<dbReference type="Gene3D" id="1.10.1200.10">
    <property type="entry name" value="ACP-like"/>
    <property type="match status" value="1"/>
</dbReference>
<comment type="pathway">
    <text evidence="8 10">Lipid metabolism; fatty acid biosynthesis.</text>
</comment>
<dbReference type="GO" id="GO:0005737">
    <property type="term" value="C:cytoplasm"/>
    <property type="evidence" value="ECO:0007669"/>
    <property type="project" value="UniProtKB-SubCell"/>
</dbReference>
<dbReference type="InterPro" id="IPR009081">
    <property type="entry name" value="PP-bd_ACP"/>
</dbReference>
<proteinExistence type="inferred from homology"/>
<evidence type="ECO:0000256" key="5">
    <source>
        <dbReference type="ARBA" id="ARBA00023098"/>
    </source>
</evidence>
<dbReference type="InterPro" id="IPR036736">
    <property type="entry name" value="ACP-like_sf"/>
</dbReference>
<dbReference type="GO" id="GO:0000036">
    <property type="term" value="F:acyl carrier activity"/>
    <property type="evidence" value="ECO:0007669"/>
    <property type="project" value="UniProtKB-UniRule"/>
</dbReference>
<keyword evidence="8" id="KW-0963">Cytoplasm</keyword>
<protein>
    <recommendedName>
        <fullName evidence="8 9">Acyl carrier protein</fullName>
        <shortName evidence="8">ACP</shortName>
    </recommendedName>
</protein>
<keyword evidence="6 8" id="KW-0275">Fatty acid biosynthesis</keyword>
<comment type="function">
    <text evidence="8 10">Carrier of the growing fatty acid chain in fatty acid biosynthesis.</text>
</comment>
<dbReference type="PANTHER" id="PTHR20863:SF76">
    <property type="entry name" value="CARRIER DOMAIN-CONTAINING PROTEIN"/>
    <property type="match status" value="1"/>
</dbReference>
<dbReference type="Pfam" id="PF00550">
    <property type="entry name" value="PP-binding"/>
    <property type="match status" value="1"/>
</dbReference>
<comment type="similarity">
    <text evidence="8">Belongs to the acyl carrier protein (ACP) family.</text>
</comment>
<feature type="domain" description="Carrier" evidence="11">
    <location>
        <begin position="1"/>
        <end position="77"/>
    </location>
</feature>
<comment type="PTM">
    <text evidence="8">4'-phosphopantetheine is transferred from CoA to a specific serine of apo-ACP by AcpS. This modification is essential for activity because fatty acids are bound in thioester linkage to the sulfhydryl of the prosthetic group.</text>
</comment>
<keyword evidence="2 8" id="KW-0444">Lipid biosynthesis</keyword>
<name>A0A6S6RWK2_9GAMM</name>
<dbReference type="UniPathway" id="UPA00360"/>
<comment type="PTM">
    <text evidence="10">4'-phosphopantetheine is transferred from CoA to a specific serine of apo-ACP by acpS.</text>
</comment>
<dbReference type="HAMAP" id="MF_01217">
    <property type="entry name" value="Acyl_carrier"/>
    <property type="match status" value="1"/>
</dbReference>
<dbReference type="GO" id="GO:0000035">
    <property type="term" value="F:acyl binding"/>
    <property type="evidence" value="ECO:0007669"/>
    <property type="project" value="TreeGrafter"/>
</dbReference>
<dbReference type="RefSeq" id="WP_183042992.1">
    <property type="nucleotide sequence ID" value="NZ_CACTJB010000002.1"/>
</dbReference>
<feature type="modified residue" description="O-(pantetheine 4'-phosphoryl)serine" evidence="8">
    <location>
        <position position="37"/>
    </location>
</feature>
<evidence type="ECO:0000256" key="6">
    <source>
        <dbReference type="ARBA" id="ARBA00023160"/>
    </source>
</evidence>
<dbReference type="NCBIfam" id="NF002148">
    <property type="entry name" value="PRK00982.1-2"/>
    <property type="match status" value="1"/>
</dbReference>
<comment type="caution">
    <text evidence="12">The sequence shown here is derived from an EMBL/GenBank/DDBJ whole genome shotgun (WGS) entry which is preliminary data.</text>
</comment>
<dbReference type="UniPathway" id="UPA00094"/>
<evidence type="ECO:0000256" key="1">
    <source>
        <dbReference type="ARBA" id="ARBA00022450"/>
    </source>
</evidence>
<comment type="subcellular location">
    <subcellularLocation>
        <location evidence="8">Cytoplasm</location>
    </subcellularLocation>
</comment>
<keyword evidence="3 8" id="KW-0597">Phosphoprotein</keyword>
<reference evidence="12 13" key="1">
    <citation type="submission" date="2019-12" db="EMBL/GenBank/DDBJ databases">
        <authorList>
            <person name="Santos-Garcia D."/>
            <person name="Santos-Garcia D."/>
            <person name="Santos-Garcia D."/>
        </authorList>
    </citation>
    <scope>NUCLEOTIDE SEQUENCE [LARGE SCALE GENOMIC DNA]</scope>
    <source>
        <strain evidence="12">SiSi</strain>
    </source>
</reference>
<comment type="pathway">
    <text evidence="7">Glycolipid biosynthesis; KDO(2)-lipid A biosynthesis.</text>
</comment>
<gene>
    <name evidence="8 12" type="primary">acpP</name>
    <name evidence="12" type="ORF">SISI_0218</name>
</gene>
<accession>A0A6S6RWK2</accession>
<organism evidence="12 13">
    <name type="scientific">Candidatus Portiera aleyrodidarum</name>
    <name type="common">primary endosymbiont of Bemisia tabaci</name>
    <dbReference type="NCBI Taxonomy" id="91844"/>
    <lineage>
        <taxon>Bacteria</taxon>
        <taxon>Pseudomonadati</taxon>
        <taxon>Pseudomonadota</taxon>
        <taxon>Gammaproteobacteria</taxon>
        <taxon>Candidatus Johnevansiales</taxon>
        <taxon>Candidatus Johnevansiaceae</taxon>
        <taxon>Candidatus Portiera</taxon>
    </lineage>
</organism>
<dbReference type="GO" id="GO:0036104">
    <property type="term" value="P:Kdo2-lipid A biosynthetic process"/>
    <property type="evidence" value="ECO:0007669"/>
    <property type="project" value="UniProtKB-UniPathway"/>
</dbReference>
<dbReference type="PROSITE" id="PS00012">
    <property type="entry name" value="PHOSPHOPANTETHEINE"/>
    <property type="match status" value="1"/>
</dbReference>
<evidence type="ECO:0000256" key="3">
    <source>
        <dbReference type="ARBA" id="ARBA00022553"/>
    </source>
</evidence>
<dbReference type="NCBIfam" id="TIGR00517">
    <property type="entry name" value="acyl_carrier"/>
    <property type="match status" value="1"/>
</dbReference>
<evidence type="ECO:0000313" key="13">
    <source>
        <dbReference type="Proteomes" id="UP000560980"/>
    </source>
</evidence>
<evidence type="ECO:0000259" key="11">
    <source>
        <dbReference type="PROSITE" id="PS50075"/>
    </source>
</evidence>
<evidence type="ECO:0000256" key="7">
    <source>
        <dbReference type="ARBA" id="ARBA00024328"/>
    </source>
</evidence>
<dbReference type="InterPro" id="IPR003231">
    <property type="entry name" value="ACP"/>
</dbReference>
<keyword evidence="4 8" id="KW-0276">Fatty acid metabolism</keyword>
<evidence type="ECO:0000256" key="4">
    <source>
        <dbReference type="ARBA" id="ARBA00022832"/>
    </source>
</evidence>
<sequence length="79" mass="9345">MYDFKKKIKSIVSRKLNINPQIIKTNSLFIEELGADSLDIIEIIMTLEEEFKIEIKEEQSKNIKTVQDIINYIKLLFIK</sequence>
<keyword evidence="1 8" id="KW-0596">Phosphopantetheine</keyword>
<dbReference type="GO" id="GO:0016020">
    <property type="term" value="C:membrane"/>
    <property type="evidence" value="ECO:0007669"/>
    <property type="project" value="GOC"/>
</dbReference>
<dbReference type="EMBL" id="CACTJB010000002">
    <property type="protein sequence ID" value="CAA3708150.1"/>
    <property type="molecule type" value="Genomic_DNA"/>
</dbReference>
<evidence type="ECO:0000313" key="12">
    <source>
        <dbReference type="EMBL" id="CAA3708150.1"/>
    </source>
</evidence>
<dbReference type="InterPro" id="IPR006162">
    <property type="entry name" value="Ppantetheine_attach_site"/>
</dbReference>